<name>A0A381NM64_9ZZZZ</name>
<evidence type="ECO:0000313" key="1">
    <source>
        <dbReference type="EMBL" id="SUZ55681.1"/>
    </source>
</evidence>
<sequence>MNIAYAEAEQEGKNVFLMFDASWCGWCKRMDKNMNNNACKNFFDDNYVTVHLAIKESKENKHLENPGAPDFYDSLKEGTSGIPFWVIFDSKGNVLDNSLDSNNNNIGSPVTKDEVQVFVSILKDTSKLNDKELSVITEVFWDKAYD</sequence>
<dbReference type="Pfam" id="PF13899">
    <property type="entry name" value="Thioredoxin_7"/>
    <property type="match status" value="1"/>
</dbReference>
<dbReference type="InterPro" id="IPR036249">
    <property type="entry name" value="Thioredoxin-like_sf"/>
</dbReference>
<accession>A0A381NM64</accession>
<organism evidence="1">
    <name type="scientific">marine metagenome</name>
    <dbReference type="NCBI Taxonomy" id="408172"/>
    <lineage>
        <taxon>unclassified sequences</taxon>
        <taxon>metagenomes</taxon>
        <taxon>ecological metagenomes</taxon>
    </lineage>
</organism>
<dbReference type="AlphaFoldDB" id="A0A381NM64"/>
<evidence type="ECO:0008006" key="2">
    <source>
        <dbReference type="Google" id="ProtNLM"/>
    </source>
</evidence>
<protein>
    <recommendedName>
        <fullName evidence="2">Thioredoxin domain-containing protein</fullName>
    </recommendedName>
</protein>
<reference evidence="1" key="1">
    <citation type="submission" date="2018-05" db="EMBL/GenBank/DDBJ databases">
        <authorList>
            <person name="Lanie J.A."/>
            <person name="Ng W.-L."/>
            <person name="Kazmierczak K.M."/>
            <person name="Andrzejewski T.M."/>
            <person name="Davidsen T.M."/>
            <person name="Wayne K.J."/>
            <person name="Tettelin H."/>
            <person name="Glass J.I."/>
            <person name="Rusch D."/>
            <person name="Podicherti R."/>
            <person name="Tsui H.-C.T."/>
            <person name="Winkler M.E."/>
        </authorList>
    </citation>
    <scope>NUCLEOTIDE SEQUENCE</scope>
</reference>
<proteinExistence type="predicted"/>
<dbReference type="Gene3D" id="3.40.30.10">
    <property type="entry name" value="Glutaredoxin"/>
    <property type="match status" value="1"/>
</dbReference>
<gene>
    <name evidence="1" type="ORF">METZ01_LOCUS8535</name>
</gene>
<dbReference type="EMBL" id="UINC01000455">
    <property type="protein sequence ID" value="SUZ55681.1"/>
    <property type="molecule type" value="Genomic_DNA"/>
</dbReference>
<dbReference type="SUPFAM" id="SSF52833">
    <property type="entry name" value="Thioredoxin-like"/>
    <property type="match status" value="1"/>
</dbReference>